<gene>
    <name evidence="4" type="ORF">Esi_0084_0098</name>
</gene>
<dbReference type="CDD" id="cd01448">
    <property type="entry name" value="TST_Repeat_1"/>
    <property type="match status" value="1"/>
</dbReference>
<dbReference type="PROSITE" id="PS00380">
    <property type="entry name" value="RHODANESE_1"/>
    <property type="match status" value="1"/>
</dbReference>
<dbReference type="SUPFAM" id="SSF52821">
    <property type="entry name" value="Rhodanese/Cell cycle control phosphatase"/>
    <property type="match status" value="2"/>
</dbReference>
<dbReference type="Gene3D" id="3.40.250.10">
    <property type="entry name" value="Rhodanese-like domain"/>
    <property type="match status" value="2"/>
</dbReference>
<sequence>MFSSPLVTTQEIKEALAKSPDSIRCVDASWHLGGDRNAKEEFKEGHLPGAVFFDIDQIADAGVPLPHMIPSEDVFSAKASELGLSSNDTIVVYAKKGSFSAPRCWWTFRAFGHERVHVLNGGFPAWESAGGSVERGEVKPVSTRPSSGLVQTSGNAWMLRSKGFQGRLNAPMLRTWRQVLSQSEKGKEAAGQVVDARSLARFKAEAPEPRAGVAGGHVPGSACVPFAKVLVDGDVNSFRSPKEIRKAFEDAGVDVDSPLPITTTCGSGVTAAVLTLALELAGRKAELSPVYDGSWSEWGSRADLPKSVGTDP</sequence>
<dbReference type="PROSITE" id="PS50206">
    <property type="entry name" value="RHODANESE_3"/>
    <property type="match status" value="2"/>
</dbReference>
<evidence type="ECO:0000259" key="3">
    <source>
        <dbReference type="PROSITE" id="PS50206"/>
    </source>
</evidence>
<protein>
    <recommendedName>
        <fullName evidence="3">Rhodanese domain-containing protein</fullName>
    </recommendedName>
</protein>
<evidence type="ECO:0000256" key="2">
    <source>
        <dbReference type="ARBA" id="ARBA00022737"/>
    </source>
</evidence>
<dbReference type="GO" id="GO:0005739">
    <property type="term" value="C:mitochondrion"/>
    <property type="evidence" value="ECO:0007669"/>
    <property type="project" value="TreeGrafter"/>
</dbReference>
<proteinExistence type="predicted"/>
<feature type="domain" description="Rhodanese" evidence="3">
    <location>
        <begin position="19"/>
        <end position="135"/>
    </location>
</feature>
<dbReference type="InterPro" id="IPR001307">
    <property type="entry name" value="Thiosulphate_STrfase_CS"/>
</dbReference>
<dbReference type="OrthoDB" id="270167at2759"/>
<name>D7G7N9_ECTSI</name>
<feature type="domain" description="Rhodanese" evidence="3">
    <location>
        <begin position="187"/>
        <end position="307"/>
    </location>
</feature>
<dbReference type="InterPro" id="IPR010916">
    <property type="entry name" value="TonB_box_CS"/>
</dbReference>
<dbReference type="EMBL" id="FN649075">
    <property type="protein sequence ID" value="CBJ27778.1"/>
    <property type="molecule type" value="Genomic_DNA"/>
</dbReference>
<dbReference type="InterPro" id="IPR036873">
    <property type="entry name" value="Rhodanese-like_dom_sf"/>
</dbReference>
<dbReference type="eggNOG" id="KOG1529">
    <property type="taxonomic scope" value="Eukaryota"/>
</dbReference>
<dbReference type="FunFam" id="3.40.250.10:FF:000001">
    <property type="entry name" value="Sulfurtransferase"/>
    <property type="match status" value="1"/>
</dbReference>
<dbReference type="STRING" id="2880.D7G7N9"/>
<evidence type="ECO:0000256" key="1">
    <source>
        <dbReference type="ARBA" id="ARBA00022679"/>
    </source>
</evidence>
<keyword evidence="1" id="KW-0808">Transferase</keyword>
<dbReference type="InParanoid" id="D7G7N9"/>
<dbReference type="PROSITE" id="PS00430">
    <property type="entry name" value="TONB_DEPENDENT_REC_1"/>
    <property type="match status" value="1"/>
</dbReference>
<evidence type="ECO:0000313" key="4">
    <source>
        <dbReference type="EMBL" id="CBJ27778.1"/>
    </source>
</evidence>
<evidence type="ECO:0000313" key="5">
    <source>
        <dbReference type="Proteomes" id="UP000002630"/>
    </source>
</evidence>
<dbReference type="OMA" id="NNNWFAS"/>
<dbReference type="InterPro" id="IPR001763">
    <property type="entry name" value="Rhodanese-like_dom"/>
</dbReference>
<accession>D7G7N9</accession>
<reference evidence="4 5" key="1">
    <citation type="journal article" date="2010" name="Nature">
        <title>The Ectocarpus genome and the independent evolution of multicellularity in brown algae.</title>
        <authorList>
            <person name="Cock J.M."/>
            <person name="Sterck L."/>
            <person name="Rouze P."/>
            <person name="Scornet D."/>
            <person name="Allen A.E."/>
            <person name="Amoutzias G."/>
            <person name="Anthouard V."/>
            <person name="Artiguenave F."/>
            <person name="Aury J.M."/>
            <person name="Badger J.H."/>
            <person name="Beszteri B."/>
            <person name="Billiau K."/>
            <person name="Bonnet E."/>
            <person name="Bothwell J.H."/>
            <person name="Bowler C."/>
            <person name="Boyen C."/>
            <person name="Brownlee C."/>
            <person name="Carrano C.J."/>
            <person name="Charrier B."/>
            <person name="Cho G.Y."/>
            <person name="Coelho S.M."/>
            <person name="Collen J."/>
            <person name="Corre E."/>
            <person name="Da Silva C."/>
            <person name="Delage L."/>
            <person name="Delaroque N."/>
            <person name="Dittami S.M."/>
            <person name="Doulbeau S."/>
            <person name="Elias M."/>
            <person name="Farnham G."/>
            <person name="Gachon C.M."/>
            <person name="Gschloessl B."/>
            <person name="Heesch S."/>
            <person name="Jabbari K."/>
            <person name="Jubin C."/>
            <person name="Kawai H."/>
            <person name="Kimura K."/>
            <person name="Kloareg B."/>
            <person name="Kupper F.C."/>
            <person name="Lang D."/>
            <person name="Le Bail A."/>
            <person name="Leblanc C."/>
            <person name="Lerouge P."/>
            <person name="Lohr M."/>
            <person name="Lopez P.J."/>
            <person name="Martens C."/>
            <person name="Maumus F."/>
            <person name="Michel G."/>
            <person name="Miranda-Saavedra D."/>
            <person name="Morales J."/>
            <person name="Moreau H."/>
            <person name="Motomura T."/>
            <person name="Nagasato C."/>
            <person name="Napoli C.A."/>
            <person name="Nelson D.R."/>
            <person name="Nyvall-Collen P."/>
            <person name="Peters A.F."/>
            <person name="Pommier C."/>
            <person name="Potin P."/>
            <person name="Poulain J."/>
            <person name="Quesneville H."/>
            <person name="Read B."/>
            <person name="Rensing S.A."/>
            <person name="Ritter A."/>
            <person name="Rousvoal S."/>
            <person name="Samanta M."/>
            <person name="Samson G."/>
            <person name="Schroeder D.C."/>
            <person name="Segurens B."/>
            <person name="Strittmatter M."/>
            <person name="Tonon T."/>
            <person name="Tregear J.W."/>
            <person name="Valentin K."/>
            <person name="von Dassow P."/>
            <person name="Yamagishi T."/>
            <person name="Van de Peer Y."/>
            <person name="Wincker P."/>
        </authorList>
    </citation>
    <scope>NUCLEOTIDE SEQUENCE [LARGE SCALE GENOMIC DNA]</scope>
    <source>
        <strain evidence="5">Ec32 / CCAP1310/4</strain>
    </source>
</reference>
<dbReference type="FunCoup" id="D7G7N9">
    <property type="interactions" value="59"/>
</dbReference>
<dbReference type="SMART" id="SM00450">
    <property type="entry name" value="RHOD"/>
    <property type="match status" value="2"/>
</dbReference>
<dbReference type="PANTHER" id="PTHR11364">
    <property type="entry name" value="THIOSULFATE SULFERTANSFERASE"/>
    <property type="match status" value="1"/>
</dbReference>
<keyword evidence="5" id="KW-1185">Reference proteome</keyword>
<dbReference type="Pfam" id="PF00581">
    <property type="entry name" value="Rhodanese"/>
    <property type="match status" value="2"/>
</dbReference>
<organism evidence="4 5">
    <name type="scientific">Ectocarpus siliculosus</name>
    <name type="common">Brown alga</name>
    <name type="synonym">Conferva siliculosa</name>
    <dbReference type="NCBI Taxonomy" id="2880"/>
    <lineage>
        <taxon>Eukaryota</taxon>
        <taxon>Sar</taxon>
        <taxon>Stramenopiles</taxon>
        <taxon>Ochrophyta</taxon>
        <taxon>PX clade</taxon>
        <taxon>Phaeophyceae</taxon>
        <taxon>Ectocarpales</taxon>
        <taxon>Ectocarpaceae</taxon>
        <taxon>Ectocarpus</taxon>
    </lineage>
</organism>
<keyword evidence="2" id="KW-0677">Repeat</keyword>
<dbReference type="InterPro" id="IPR045078">
    <property type="entry name" value="TST/MPST-like"/>
</dbReference>
<dbReference type="AlphaFoldDB" id="D7G7N9"/>
<dbReference type="CDD" id="cd01449">
    <property type="entry name" value="TST_Repeat_2"/>
    <property type="match status" value="1"/>
</dbReference>
<dbReference type="EMBL" id="FN649746">
    <property type="protein sequence ID" value="CBJ27778.1"/>
    <property type="molecule type" value="Genomic_DNA"/>
</dbReference>
<dbReference type="Proteomes" id="UP000002630">
    <property type="component" value="Linkage Group LG21"/>
</dbReference>
<dbReference type="PANTHER" id="PTHR11364:SF27">
    <property type="entry name" value="SULFURTRANSFERASE"/>
    <property type="match status" value="1"/>
</dbReference>
<dbReference type="GO" id="GO:0004792">
    <property type="term" value="F:thiosulfate-cyanide sulfurtransferase activity"/>
    <property type="evidence" value="ECO:0007669"/>
    <property type="project" value="InterPro"/>
</dbReference>